<dbReference type="InterPro" id="IPR034660">
    <property type="entry name" value="DinB/YfiT-like"/>
</dbReference>
<protein>
    <submittedName>
        <fullName evidence="1">DinB family protein</fullName>
    </submittedName>
</protein>
<dbReference type="AlphaFoldDB" id="A0A9X2DAJ3"/>
<dbReference type="RefSeq" id="WP_250828360.1">
    <property type="nucleotide sequence ID" value="NZ_JAMOIL010000028.1"/>
</dbReference>
<dbReference type="Proteomes" id="UP001139485">
    <property type="component" value="Unassembled WGS sequence"/>
</dbReference>
<dbReference type="SUPFAM" id="SSF109854">
    <property type="entry name" value="DinB/YfiT-like putative metalloenzymes"/>
    <property type="match status" value="1"/>
</dbReference>
<keyword evidence="2" id="KW-1185">Reference proteome</keyword>
<organism evidence="1 2">
    <name type="scientific">Nocardioides bruguierae</name>
    <dbReference type="NCBI Taxonomy" id="2945102"/>
    <lineage>
        <taxon>Bacteria</taxon>
        <taxon>Bacillati</taxon>
        <taxon>Actinomycetota</taxon>
        <taxon>Actinomycetes</taxon>
        <taxon>Propionibacteriales</taxon>
        <taxon>Nocardioidaceae</taxon>
        <taxon>Nocardioides</taxon>
    </lineage>
</organism>
<dbReference type="Gene3D" id="1.20.120.450">
    <property type="entry name" value="dinb family like domain"/>
    <property type="match status" value="1"/>
</dbReference>
<accession>A0A9X2DAJ3</accession>
<gene>
    <name evidence="1" type="ORF">M8330_17390</name>
</gene>
<name>A0A9X2DAJ3_9ACTN</name>
<comment type="caution">
    <text evidence="1">The sequence shown here is derived from an EMBL/GenBank/DDBJ whole genome shotgun (WGS) entry which is preliminary data.</text>
</comment>
<reference evidence="1" key="1">
    <citation type="submission" date="2022-05" db="EMBL/GenBank/DDBJ databases">
        <authorList>
            <person name="Tuo L."/>
        </authorList>
    </citation>
    <scope>NUCLEOTIDE SEQUENCE</scope>
    <source>
        <strain evidence="1">BSK12Z-4</strain>
    </source>
</reference>
<dbReference type="InterPro" id="IPR007061">
    <property type="entry name" value="MST-like"/>
</dbReference>
<proteinExistence type="predicted"/>
<evidence type="ECO:0000313" key="1">
    <source>
        <dbReference type="EMBL" id="MCM0622069.1"/>
    </source>
</evidence>
<evidence type="ECO:0000313" key="2">
    <source>
        <dbReference type="Proteomes" id="UP001139485"/>
    </source>
</evidence>
<sequence length="190" mass="20821">MDETAGARIDSRLGSRVDPLVDPEREAMAPDPTRDLLLAWLGSKRRHVRTQVAEMTPHDRRAARLPSGWTPLGLVQHLTRDVETYWFAHALAGEDVDLPVGHAGWEVAEDADDVALLAAYDHACVHSDEVVRTLDLDDPPARPTGVPYASVHEVLLHVLVETATHAGHLDAVRELADGHQRLVLDAPDEG</sequence>
<dbReference type="Pfam" id="PF04978">
    <property type="entry name" value="MST"/>
    <property type="match status" value="1"/>
</dbReference>
<dbReference type="EMBL" id="JAMOIL010000028">
    <property type="protein sequence ID" value="MCM0622069.1"/>
    <property type="molecule type" value="Genomic_DNA"/>
</dbReference>